<keyword evidence="2" id="KW-1185">Reference proteome</keyword>
<reference evidence="1 2" key="1">
    <citation type="submission" date="2016-11" db="EMBL/GenBank/DDBJ databases">
        <authorList>
            <person name="Jaros S."/>
            <person name="Januszkiewicz K."/>
            <person name="Wedrychowicz H."/>
        </authorList>
    </citation>
    <scope>NUCLEOTIDE SEQUENCE [LARGE SCALE GENOMIC DNA]</scope>
    <source>
        <strain evidence="1 2">DSM 18119</strain>
    </source>
</reference>
<proteinExistence type="predicted"/>
<dbReference type="Proteomes" id="UP000184048">
    <property type="component" value="Unassembled WGS sequence"/>
</dbReference>
<evidence type="ECO:0000313" key="2">
    <source>
        <dbReference type="Proteomes" id="UP000184048"/>
    </source>
</evidence>
<accession>A0A1M5C0M1</accession>
<organism evidence="1 2">
    <name type="scientific">Flavisolibacter ginsengisoli DSM 18119</name>
    <dbReference type="NCBI Taxonomy" id="1121884"/>
    <lineage>
        <taxon>Bacteria</taxon>
        <taxon>Pseudomonadati</taxon>
        <taxon>Bacteroidota</taxon>
        <taxon>Chitinophagia</taxon>
        <taxon>Chitinophagales</taxon>
        <taxon>Chitinophagaceae</taxon>
        <taxon>Flavisolibacter</taxon>
    </lineage>
</organism>
<sequence length="63" mass="7438">MNTSHLQTENENAQCCVDYCSTTYNVTGQEVVNNYRCSQQRISTANLWKLRNNKREFTIRTNF</sequence>
<gene>
    <name evidence="1" type="ORF">SAMN02745131_02767</name>
</gene>
<dbReference type="EMBL" id="FQUU01000011">
    <property type="protein sequence ID" value="SHF48334.1"/>
    <property type="molecule type" value="Genomic_DNA"/>
</dbReference>
<name>A0A1M5C0M1_9BACT</name>
<dbReference type="OrthoDB" id="9974118at2"/>
<dbReference type="STRING" id="1121884.SAMN02745131_02767"/>
<dbReference type="RefSeq" id="WP_139256440.1">
    <property type="nucleotide sequence ID" value="NZ_FQUU01000011.1"/>
</dbReference>
<dbReference type="AlphaFoldDB" id="A0A1M5C0M1"/>
<protein>
    <submittedName>
        <fullName evidence="1">Uncharacterized protein</fullName>
    </submittedName>
</protein>
<evidence type="ECO:0000313" key="1">
    <source>
        <dbReference type="EMBL" id="SHF48334.1"/>
    </source>
</evidence>